<dbReference type="GeneID" id="98125357"/>
<dbReference type="InterPro" id="IPR013653">
    <property type="entry name" value="GCN5-like_dom"/>
</dbReference>
<proteinExistence type="predicted"/>
<gene>
    <name evidence="2" type="ORF">VTJ83DRAFT_4245</name>
</gene>
<feature type="domain" description="N-acetyltransferase" evidence="1">
    <location>
        <begin position="106"/>
        <end position="197"/>
    </location>
</feature>
<dbReference type="Gene3D" id="3.40.630.30">
    <property type="match status" value="1"/>
</dbReference>
<dbReference type="SUPFAM" id="SSF55729">
    <property type="entry name" value="Acyl-CoA N-acyltransferases (Nat)"/>
    <property type="match status" value="1"/>
</dbReference>
<keyword evidence="3" id="KW-1185">Reference proteome</keyword>
<evidence type="ECO:0000259" key="1">
    <source>
        <dbReference type="PROSITE" id="PS51186"/>
    </source>
</evidence>
<dbReference type="PROSITE" id="PS51186">
    <property type="entry name" value="GNAT"/>
    <property type="match status" value="1"/>
</dbReference>
<protein>
    <recommendedName>
        <fullName evidence="1">N-acetyltransferase domain-containing protein</fullName>
    </recommendedName>
</protein>
<name>A0ABR4D9H0_9PEZI</name>
<dbReference type="RefSeq" id="XP_070865695.1">
    <property type="nucleotide sequence ID" value="XM_071010713.1"/>
</dbReference>
<evidence type="ECO:0000313" key="3">
    <source>
        <dbReference type="Proteomes" id="UP001600064"/>
    </source>
</evidence>
<sequence>MTSMTYLYSQDQHGHLVPYMAALHASCISLDGMVGPFLPPLTNEKLLPWWRERIAEANCGTRIIVLLLAPPSEATPTPPATPGSGISISSSSAAAAKKPLGTDLRGLAMLKLSESETGSFRGRIDTVLVDRRHRRQGGARALVAALEYEAAKRGRSLLLVNAETDSVAETVFKKLGYVEIGKVPHFSRALPTGKKKGETFFYKEFLPAPQAGS</sequence>
<dbReference type="Pfam" id="PF08445">
    <property type="entry name" value="FR47"/>
    <property type="match status" value="1"/>
</dbReference>
<organism evidence="2 3">
    <name type="scientific">Remersonia thermophila</name>
    <dbReference type="NCBI Taxonomy" id="72144"/>
    <lineage>
        <taxon>Eukaryota</taxon>
        <taxon>Fungi</taxon>
        <taxon>Dikarya</taxon>
        <taxon>Ascomycota</taxon>
        <taxon>Pezizomycotina</taxon>
        <taxon>Sordariomycetes</taxon>
        <taxon>Sordariomycetidae</taxon>
        <taxon>Sordariales</taxon>
        <taxon>Sordariales incertae sedis</taxon>
        <taxon>Remersonia</taxon>
    </lineage>
</organism>
<dbReference type="Proteomes" id="UP001600064">
    <property type="component" value="Unassembled WGS sequence"/>
</dbReference>
<reference evidence="2 3" key="1">
    <citation type="journal article" date="2024" name="Commun. Biol.">
        <title>Comparative genomic analysis of thermophilic fungi reveals convergent evolutionary adaptations and gene losses.</title>
        <authorList>
            <person name="Steindorff A.S."/>
            <person name="Aguilar-Pontes M.V."/>
            <person name="Robinson A.J."/>
            <person name="Andreopoulos B."/>
            <person name="LaButti K."/>
            <person name="Kuo A."/>
            <person name="Mondo S."/>
            <person name="Riley R."/>
            <person name="Otillar R."/>
            <person name="Haridas S."/>
            <person name="Lipzen A."/>
            <person name="Grimwood J."/>
            <person name="Schmutz J."/>
            <person name="Clum A."/>
            <person name="Reid I.D."/>
            <person name="Moisan M.C."/>
            <person name="Butler G."/>
            <person name="Nguyen T.T.M."/>
            <person name="Dewar K."/>
            <person name="Conant G."/>
            <person name="Drula E."/>
            <person name="Henrissat B."/>
            <person name="Hansel C."/>
            <person name="Singer S."/>
            <person name="Hutchinson M.I."/>
            <person name="de Vries R.P."/>
            <person name="Natvig D.O."/>
            <person name="Powell A.J."/>
            <person name="Tsang A."/>
            <person name="Grigoriev I.V."/>
        </authorList>
    </citation>
    <scope>NUCLEOTIDE SEQUENCE [LARGE SCALE GENOMIC DNA]</scope>
    <source>
        <strain evidence="2 3">ATCC 22073</strain>
    </source>
</reference>
<comment type="caution">
    <text evidence="2">The sequence shown here is derived from an EMBL/GenBank/DDBJ whole genome shotgun (WGS) entry which is preliminary data.</text>
</comment>
<accession>A0ABR4D9H0</accession>
<dbReference type="EMBL" id="JAZGUE010000004">
    <property type="protein sequence ID" value="KAL2266968.1"/>
    <property type="molecule type" value="Genomic_DNA"/>
</dbReference>
<evidence type="ECO:0000313" key="2">
    <source>
        <dbReference type="EMBL" id="KAL2266968.1"/>
    </source>
</evidence>
<dbReference type="InterPro" id="IPR000182">
    <property type="entry name" value="GNAT_dom"/>
</dbReference>
<dbReference type="InterPro" id="IPR016181">
    <property type="entry name" value="Acyl_CoA_acyltransferase"/>
</dbReference>
<dbReference type="CDD" id="cd04301">
    <property type="entry name" value="NAT_SF"/>
    <property type="match status" value="1"/>
</dbReference>